<reference evidence="1 2" key="1">
    <citation type="submission" date="2008-05" db="EMBL/GenBank/DDBJ databases">
        <title>Complete sequence of chromosome of Geobacter lovleyi SZ.</title>
        <authorList>
            <consortium name="US DOE Joint Genome Institute"/>
            <person name="Lucas S."/>
            <person name="Copeland A."/>
            <person name="Lapidus A."/>
            <person name="Glavina del Rio T."/>
            <person name="Dalin E."/>
            <person name="Tice H."/>
            <person name="Bruce D."/>
            <person name="Goodwin L."/>
            <person name="Pitluck S."/>
            <person name="Chertkov O."/>
            <person name="Meincke L."/>
            <person name="Brettin T."/>
            <person name="Detter J.C."/>
            <person name="Han C."/>
            <person name="Tapia R."/>
            <person name="Kuske C.R."/>
            <person name="Schmutz J."/>
            <person name="Larimer F."/>
            <person name="Land M."/>
            <person name="Hauser L."/>
            <person name="Kyrpides N."/>
            <person name="Mikhailova N."/>
            <person name="Sung Y."/>
            <person name="Fletcher K.E."/>
            <person name="Ritalahti K.M."/>
            <person name="Loeffler F.E."/>
            <person name="Richardson P."/>
        </authorList>
    </citation>
    <scope>NUCLEOTIDE SEQUENCE [LARGE SCALE GENOMIC DNA]</scope>
    <source>
        <strain evidence="2">ATCC BAA-1151 / DSM 17278 / SZ</strain>
    </source>
</reference>
<dbReference type="Proteomes" id="UP000002420">
    <property type="component" value="Chromosome"/>
</dbReference>
<gene>
    <name evidence="1" type="ordered locus">Glov_1905</name>
</gene>
<dbReference type="AlphaFoldDB" id="B3E1X1"/>
<proteinExistence type="predicted"/>
<evidence type="ECO:0000313" key="2">
    <source>
        <dbReference type="Proteomes" id="UP000002420"/>
    </source>
</evidence>
<dbReference type="RefSeq" id="WP_012469960.1">
    <property type="nucleotide sequence ID" value="NC_010814.1"/>
</dbReference>
<accession>B3E1X1</accession>
<dbReference type="HOGENOM" id="CLU_082366_1_0_7"/>
<protein>
    <recommendedName>
        <fullName evidence="3">Flagellin N-methylase</fullName>
    </recommendedName>
</protein>
<sequence>MVATVSILNRYQELLSEVDSWFLHCSLAAGTQISCQRGCSACCRGLFDITLLDARLVRQGFESLPAETKQQVVLRAQQSIAGIRTFWPDFDQPYLFNDYPEEEWDLVMPEEDETPCPLLGQDGLCLIYGYRPMTCRLNGIPMVDSSGEVLFDEWCSLNFSAADPLQMQELRFHFNDIFTQEQLLFREFTRRLFGEPLNELDTVIPAAVLIDFARVRVPEQVWKQRTT</sequence>
<dbReference type="Pfam" id="PF03692">
    <property type="entry name" value="CxxCxxCC"/>
    <property type="match status" value="1"/>
</dbReference>
<dbReference type="OrthoDB" id="9810361at2"/>
<dbReference type="EMBL" id="CP001089">
    <property type="protein sequence ID" value="ACD95621.1"/>
    <property type="molecule type" value="Genomic_DNA"/>
</dbReference>
<dbReference type="KEGG" id="glo:Glov_1905"/>
<organism evidence="1 2">
    <name type="scientific">Trichlorobacter lovleyi (strain ATCC BAA-1151 / DSM 17278 / SZ)</name>
    <name type="common">Geobacter lovleyi</name>
    <dbReference type="NCBI Taxonomy" id="398767"/>
    <lineage>
        <taxon>Bacteria</taxon>
        <taxon>Pseudomonadati</taxon>
        <taxon>Thermodesulfobacteriota</taxon>
        <taxon>Desulfuromonadia</taxon>
        <taxon>Geobacterales</taxon>
        <taxon>Geobacteraceae</taxon>
        <taxon>Trichlorobacter</taxon>
    </lineage>
</organism>
<name>B3E1X1_TRIL1</name>
<dbReference type="STRING" id="398767.Glov_1905"/>
<evidence type="ECO:0008006" key="3">
    <source>
        <dbReference type="Google" id="ProtNLM"/>
    </source>
</evidence>
<keyword evidence="2" id="KW-1185">Reference proteome</keyword>
<evidence type="ECO:0000313" key="1">
    <source>
        <dbReference type="EMBL" id="ACD95621.1"/>
    </source>
</evidence>
<dbReference type="InterPro" id="IPR005358">
    <property type="entry name" value="Puta_zinc/iron-chelating_dom"/>
</dbReference>
<dbReference type="eggNOG" id="COG0727">
    <property type="taxonomic scope" value="Bacteria"/>
</dbReference>